<keyword evidence="4" id="KW-1185">Reference proteome</keyword>
<gene>
    <name evidence="3" type="ORF">MELA_01063</name>
</gene>
<dbReference type="CDD" id="cd24154">
    <property type="entry name" value="NUDIX_DR0079"/>
    <property type="match status" value="1"/>
</dbReference>
<protein>
    <submittedName>
        <fullName evidence="3">Nudix hydrolase</fullName>
        <ecNumber evidence="3">3.6.1.-</ecNumber>
    </submittedName>
</protein>
<dbReference type="Pfam" id="PF00293">
    <property type="entry name" value="NUDIX"/>
    <property type="match status" value="1"/>
</dbReference>
<dbReference type="PROSITE" id="PS00893">
    <property type="entry name" value="NUDIX_BOX"/>
    <property type="match status" value="1"/>
</dbReference>
<keyword evidence="1 3" id="KW-0378">Hydrolase</keyword>
<dbReference type="InterPro" id="IPR020084">
    <property type="entry name" value="NUDIX_hydrolase_CS"/>
</dbReference>
<accession>A0A564ZH90</accession>
<evidence type="ECO:0000313" key="4">
    <source>
        <dbReference type="Proteomes" id="UP000334340"/>
    </source>
</evidence>
<dbReference type="GO" id="GO:0016787">
    <property type="term" value="F:hydrolase activity"/>
    <property type="evidence" value="ECO:0007669"/>
    <property type="project" value="UniProtKB-KW"/>
</dbReference>
<organism evidence="3 4">
    <name type="scientific">Candidatus Methylomirabilis lanthanidiphila</name>
    <dbReference type="NCBI Taxonomy" id="2211376"/>
    <lineage>
        <taxon>Bacteria</taxon>
        <taxon>Candidatus Methylomirabilota</taxon>
        <taxon>Candidatus Methylomirabilia</taxon>
        <taxon>Candidatus Methylomirabilales</taxon>
        <taxon>Candidatus Methylomirabilaceae</taxon>
        <taxon>Candidatus Methylomirabilis</taxon>
    </lineage>
</organism>
<dbReference type="PANTHER" id="PTHR10885:SF0">
    <property type="entry name" value="ISOPENTENYL-DIPHOSPHATE DELTA-ISOMERASE"/>
    <property type="match status" value="1"/>
</dbReference>
<evidence type="ECO:0000313" key="3">
    <source>
        <dbReference type="EMBL" id="VUZ84689.1"/>
    </source>
</evidence>
<dbReference type="Proteomes" id="UP000334340">
    <property type="component" value="Unassembled WGS sequence"/>
</dbReference>
<dbReference type="InterPro" id="IPR000086">
    <property type="entry name" value="NUDIX_hydrolase_dom"/>
</dbReference>
<dbReference type="SUPFAM" id="SSF55811">
    <property type="entry name" value="Nudix"/>
    <property type="match status" value="1"/>
</dbReference>
<evidence type="ECO:0000256" key="1">
    <source>
        <dbReference type="ARBA" id="ARBA00022801"/>
    </source>
</evidence>
<dbReference type="Gene3D" id="3.90.79.10">
    <property type="entry name" value="Nucleoside Triphosphate Pyrophosphohydrolase"/>
    <property type="match status" value="1"/>
</dbReference>
<proteinExistence type="predicted"/>
<name>A0A564ZH90_9BACT</name>
<sequence>MVRSSRLEHDQVIGRKPRSAVYAEQLSNFRVVNAFVINSRGELWISRRAPTKRIFPLCLDMSMGGHVESGETYEEALQREAREELNVEIEKANVRLLGHLTLRDNGVSAYMQVYEITQDEAPDYNRDDFFEYYWLAPEALLDRLANGDKAKGDLPKLVTIFFGVT</sequence>
<evidence type="ECO:0000259" key="2">
    <source>
        <dbReference type="PROSITE" id="PS51462"/>
    </source>
</evidence>
<dbReference type="PANTHER" id="PTHR10885">
    <property type="entry name" value="ISOPENTENYL-DIPHOSPHATE DELTA-ISOMERASE"/>
    <property type="match status" value="1"/>
</dbReference>
<dbReference type="PROSITE" id="PS51462">
    <property type="entry name" value="NUDIX"/>
    <property type="match status" value="1"/>
</dbReference>
<dbReference type="InterPro" id="IPR015797">
    <property type="entry name" value="NUDIX_hydrolase-like_dom_sf"/>
</dbReference>
<dbReference type="AlphaFoldDB" id="A0A564ZH90"/>
<dbReference type="EMBL" id="CABIKM010000015">
    <property type="protein sequence ID" value="VUZ84689.1"/>
    <property type="molecule type" value="Genomic_DNA"/>
</dbReference>
<feature type="domain" description="Nudix hydrolase" evidence="2">
    <location>
        <begin position="27"/>
        <end position="157"/>
    </location>
</feature>
<dbReference type="EC" id="3.6.1.-" evidence="3"/>
<reference evidence="3 4" key="1">
    <citation type="submission" date="2019-07" db="EMBL/GenBank/DDBJ databases">
        <authorList>
            <person name="Cremers G."/>
        </authorList>
    </citation>
    <scope>NUCLEOTIDE SEQUENCE [LARGE SCALE GENOMIC DNA]</scope>
</reference>